<evidence type="ECO:0000256" key="2">
    <source>
        <dbReference type="ARBA" id="ARBA00004167"/>
    </source>
</evidence>
<dbReference type="SUPFAM" id="SSF57850">
    <property type="entry name" value="RING/U-box"/>
    <property type="match status" value="1"/>
</dbReference>
<dbReference type="EC" id="2.3.2.27" evidence="4"/>
<dbReference type="EMBL" id="CACTIH010005573">
    <property type="protein sequence ID" value="CAA2997921.1"/>
    <property type="molecule type" value="Genomic_DNA"/>
</dbReference>
<dbReference type="Gramene" id="OE9A085839T1">
    <property type="protein sequence ID" value="OE9A085839C1"/>
    <property type="gene ID" value="OE9A085839"/>
</dbReference>
<keyword evidence="8" id="KW-0732">Signal</keyword>
<evidence type="ECO:0000256" key="9">
    <source>
        <dbReference type="ARBA" id="ARBA00022771"/>
    </source>
</evidence>
<keyword evidence="19" id="KW-1185">Reference proteome</keyword>
<dbReference type="Proteomes" id="UP000594638">
    <property type="component" value="Unassembled WGS sequence"/>
</dbReference>
<evidence type="ECO:0000256" key="4">
    <source>
        <dbReference type="ARBA" id="ARBA00012483"/>
    </source>
</evidence>
<comment type="similarity">
    <text evidence="14">Belongs to the RING-type zinc finger family. ATL subfamily.</text>
</comment>
<keyword evidence="12 16" id="KW-1133">Transmembrane helix</keyword>
<dbReference type="PANTHER" id="PTHR46913">
    <property type="entry name" value="RING-H2 FINGER PROTEIN ATL16"/>
    <property type="match status" value="1"/>
</dbReference>
<evidence type="ECO:0000256" key="14">
    <source>
        <dbReference type="ARBA" id="ARBA00024209"/>
    </source>
</evidence>
<keyword evidence="5" id="KW-0808">Transferase</keyword>
<evidence type="ECO:0000313" key="19">
    <source>
        <dbReference type="Proteomes" id="UP000594638"/>
    </source>
</evidence>
<proteinExistence type="inferred from homology"/>
<dbReference type="FunFam" id="3.30.40.10:FF:000285">
    <property type="entry name" value="RING-H2 finger protein ATL43"/>
    <property type="match status" value="1"/>
</dbReference>
<evidence type="ECO:0000256" key="11">
    <source>
        <dbReference type="ARBA" id="ARBA00022833"/>
    </source>
</evidence>
<dbReference type="InterPro" id="IPR013083">
    <property type="entry name" value="Znf_RING/FYVE/PHD"/>
</dbReference>
<evidence type="ECO:0000259" key="17">
    <source>
        <dbReference type="PROSITE" id="PS50089"/>
    </source>
</evidence>
<dbReference type="Gene3D" id="3.30.40.10">
    <property type="entry name" value="Zinc/RING finger domain, C3HC4 (zinc finger)"/>
    <property type="match status" value="1"/>
</dbReference>
<evidence type="ECO:0000256" key="12">
    <source>
        <dbReference type="ARBA" id="ARBA00022989"/>
    </source>
</evidence>
<comment type="caution">
    <text evidence="18">The sequence shown here is derived from an EMBL/GenBank/DDBJ whole genome shotgun (WGS) entry which is preliminary data.</text>
</comment>
<evidence type="ECO:0000256" key="10">
    <source>
        <dbReference type="ARBA" id="ARBA00022786"/>
    </source>
</evidence>
<dbReference type="InterPro" id="IPR044600">
    <property type="entry name" value="ATL1/ATL16-like"/>
</dbReference>
<evidence type="ECO:0000256" key="3">
    <source>
        <dbReference type="ARBA" id="ARBA00004906"/>
    </source>
</evidence>
<protein>
    <recommendedName>
        <fullName evidence="4">RING-type E3 ubiquitin transferase</fullName>
        <ecNumber evidence="4">2.3.2.27</ecNumber>
    </recommendedName>
</protein>
<dbReference type="CDD" id="cd16461">
    <property type="entry name" value="RING-H2_EL5-like"/>
    <property type="match status" value="1"/>
</dbReference>
<evidence type="ECO:0000256" key="6">
    <source>
        <dbReference type="ARBA" id="ARBA00022692"/>
    </source>
</evidence>
<comment type="pathway">
    <text evidence="3">Protein modification; protein ubiquitination.</text>
</comment>
<sequence length="364" mass="40671">MAFHHRKFLLVDKKPEDEKKFASCDTCYDCPVQCNENYISPPPPPLLPPPPPPASQNHRLSTILILTCVLGAAFMVISYLSIKKYRSRLRNSRPLENSATEDFIDENQGPVVDHPIWYIRTVGLNRSIIESIAIFKYKSGEGLIEGTDCSVCLSRFQENESLRLLPKCSHAFHVPCIDTWLRSNKHCPLCRAPIVSNTNTADQATAVDLNSSNLGSREEEQTNSRLEEREVVTDLTGESRIGAENSGIVSVEMLRKNCVGLDARRGKHRGLSDLADHHAKVDGASQQTVRRSISIDFSSTSMICNAGEVRVKREEQNYDAIANIGNGNSSIYRLIKSRSYGCSIQKMSISMKRSFSFNMDSTNN</sequence>
<evidence type="ECO:0000256" key="16">
    <source>
        <dbReference type="SAM" id="Phobius"/>
    </source>
</evidence>
<keyword evidence="6 16" id="KW-0812">Transmembrane</keyword>
<feature type="transmembrane region" description="Helical" evidence="16">
    <location>
        <begin position="60"/>
        <end position="82"/>
    </location>
</feature>
<keyword evidence="7" id="KW-0479">Metal-binding</keyword>
<comment type="subcellular location">
    <subcellularLocation>
        <location evidence="2">Membrane</location>
        <topology evidence="2">Single-pass membrane protein</topology>
    </subcellularLocation>
</comment>
<feature type="domain" description="RING-type" evidence="17">
    <location>
        <begin position="149"/>
        <end position="191"/>
    </location>
</feature>
<keyword evidence="9 15" id="KW-0863">Zinc-finger</keyword>
<dbReference type="PANTHER" id="PTHR46913:SF19">
    <property type="entry name" value="RING-TYPE E3 UBIQUITIN TRANSFERASE"/>
    <property type="match status" value="1"/>
</dbReference>
<dbReference type="InterPro" id="IPR001841">
    <property type="entry name" value="Znf_RING"/>
</dbReference>
<dbReference type="PROSITE" id="PS50089">
    <property type="entry name" value="ZF_RING_2"/>
    <property type="match status" value="1"/>
</dbReference>
<dbReference type="GO" id="GO:0008270">
    <property type="term" value="F:zinc ion binding"/>
    <property type="evidence" value="ECO:0007669"/>
    <property type="project" value="UniProtKB-KW"/>
</dbReference>
<evidence type="ECO:0000256" key="5">
    <source>
        <dbReference type="ARBA" id="ARBA00022679"/>
    </source>
</evidence>
<evidence type="ECO:0000256" key="8">
    <source>
        <dbReference type="ARBA" id="ARBA00022729"/>
    </source>
</evidence>
<dbReference type="GO" id="GO:0016020">
    <property type="term" value="C:membrane"/>
    <property type="evidence" value="ECO:0007669"/>
    <property type="project" value="UniProtKB-SubCell"/>
</dbReference>
<dbReference type="AlphaFoldDB" id="A0A8S0SZ53"/>
<dbReference type="Pfam" id="PF13639">
    <property type="entry name" value="zf-RING_2"/>
    <property type="match status" value="1"/>
</dbReference>
<organism evidence="18 19">
    <name type="scientific">Olea europaea subsp. europaea</name>
    <dbReference type="NCBI Taxonomy" id="158383"/>
    <lineage>
        <taxon>Eukaryota</taxon>
        <taxon>Viridiplantae</taxon>
        <taxon>Streptophyta</taxon>
        <taxon>Embryophyta</taxon>
        <taxon>Tracheophyta</taxon>
        <taxon>Spermatophyta</taxon>
        <taxon>Magnoliopsida</taxon>
        <taxon>eudicotyledons</taxon>
        <taxon>Gunneridae</taxon>
        <taxon>Pentapetalae</taxon>
        <taxon>asterids</taxon>
        <taxon>lamiids</taxon>
        <taxon>Lamiales</taxon>
        <taxon>Oleaceae</taxon>
        <taxon>Oleeae</taxon>
        <taxon>Olea</taxon>
    </lineage>
</organism>
<keyword evidence="11" id="KW-0862">Zinc</keyword>
<dbReference type="GO" id="GO:0016874">
    <property type="term" value="F:ligase activity"/>
    <property type="evidence" value="ECO:0007669"/>
    <property type="project" value="UniProtKB-KW"/>
</dbReference>
<accession>A0A8S0SZ53</accession>
<reference evidence="18 19" key="1">
    <citation type="submission" date="2019-12" db="EMBL/GenBank/DDBJ databases">
        <authorList>
            <person name="Alioto T."/>
            <person name="Alioto T."/>
            <person name="Gomez Garrido J."/>
        </authorList>
    </citation>
    <scope>NUCLEOTIDE SEQUENCE [LARGE SCALE GENOMIC DNA]</scope>
</reference>
<name>A0A8S0SZ53_OLEEU</name>
<comment type="catalytic activity">
    <reaction evidence="1">
        <text>S-ubiquitinyl-[E2 ubiquitin-conjugating enzyme]-L-cysteine + [acceptor protein]-L-lysine = [E2 ubiquitin-conjugating enzyme]-L-cysteine + N(6)-ubiquitinyl-[acceptor protein]-L-lysine.</text>
        <dbReference type="EC" id="2.3.2.27"/>
    </reaction>
</comment>
<dbReference type="GO" id="GO:0061630">
    <property type="term" value="F:ubiquitin protein ligase activity"/>
    <property type="evidence" value="ECO:0007669"/>
    <property type="project" value="UniProtKB-EC"/>
</dbReference>
<dbReference type="OrthoDB" id="9984778at2759"/>
<keyword evidence="10" id="KW-0833">Ubl conjugation pathway</keyword>
<evidence type="ECO:0000256" key="13">
    <source>
        <dbReference type="ARBA" id="ARBA00023136"/>
    </source>
</evidence>
<dbReference type="GO" id="GO:0016567">
    <property type="term" value="P:protein ubiquitination"/>
    <property type="evidence" value="ECO:0007669"/>
    <property type="project" value="InterPro"/>
</dbReference>
<dbReference type="SMART" id="SM01197">
    <property type="entry name" value="FANCL_C"/>
    <property type="match status" value="1"/>
</dbReference>
<keyword evidence="13 16" id="KW-0472">Membrane</keyword>
<gene>
    <name evidence="18" type="ORF">OLEA9_A085839</name>
</gene>
<dbReference type="SMART" id="SM00184">
    <property type="entry name" value="RING"/>
    <property type="match status" value="1"/>
</dbReference>
<evidence type="ECO:0000256" key="1">
    <source>
        <dbReference type="ARBA" id="ARBA00000900"/>
    </source>
</evidence>
<evidence type="ECO:0000313" key="18">
    <source>
        <dbReference type="EMBL" id="CAA2997921.1"/>
    </source>
</evidence>
<evidence type="ECO:0000256" key="15">
    <source>
        <dbReference type="PROSITE-ProRule" id="PRU00175"/>
    </source>
</evidence>
<keyword evidence="18" id="KW-0436">Ligase</keyword>
<evidence type="ECO:0000256" key="7">
    <source>
        <dbReference type="ARBA" id="ARBA00022723"/>
    </source>
</evidence>